<organism evidence="1 2">
    <name type="scientific">Portunus trituberculatus</name>
    <name type="common">Swimming crab</name>
    <name type="synonym">Neptunus trituberculatus</name>
    <dbReference type="NCBI Taxonomy" id="210409"/>
    <lineage>
        <taxon>Eukaryota</taxon>
        <taxon>Metazoa</taxon>
        <taxon>Ecdysozoa</taxon>
        <taxon>Arthropoda</taxon>
        <taxon>Crustacea</taxon>
        <taxon>Multicrustacea</taxon>
        <taxon>Malacostraca</taxon>
        <taxon>Eumalacostraca</taxon>
        <taxon>Eucarida</taxon>
        <taxon>Decapoda</taxon>
        <taxon>Pleocyemata</taxon>
        <taxon>Brachyura</taxon>
        <taxon>Eubrachyura</taxon>
        <taxon>Portunoidea</taxon>
        <taxon>Portunidae</taxon>
        <taxon>Portuninae</taxon>
        <taxon>Portunus</taxon>
    </lineage>
</organism>
<evidence type="ECO:0000313" key="2">
    <source>
        <dbReference type="Proteomes" id="UP000324222"/>
    </source>
</evidence>
<dbReference type="InterPro" id="IPR012337">
    <property type="entry name" value="RNaseH-like_sf"/>
</dbReference>
<comment type="caution">
    <text evidence="1">The sequence shown here is derived from an EMBL/GenBank/DDBJ whole genome shotgun (WGS) entry which is preliminary data.</text>
</comment>
<accession>A0A5B7EQ39</accession>
<proteinExistence type="predicted"/>
<dbReference type="AlphaFoldDB" id="A0A5B7EQ39"/>
<reference evidence="1" key="1">
    <citation type="submission" date="2019-05" db="EMBL/GenBank/DDBJ databases">
        <title>Another draft genome of Portunus trituberculatus and its Hox gene families provides insights of decapod evolution.</title>
        <authorList>
            <person name="Jeong J.-H."/>
            <person name="Song I."/>
            <person name="Kim S."/>
            <person name="Choi T."/>
            <person name="Kim D."/>
            <person name="Ryu S."/>
            <person name="Kim W."/>
        </authorList>
    </citation>
    <scope>NUCLEOTIDE SEQUENCE [LARGE SCALE GENOMIC DNA]</scope>
    <source>
        <tissue evidence="1">Muscle</tissue>
    </source>
</reference>
<keyword evidence="2" id="KW-1185">Reference proteome</keyword>
<gene>
    <name evidence="1" type="ORF">E2C01_028768</name>
</gene>
<evidence type="ECO:0008006" key="3">
    <source>
        <dbReference type="Google" id="ProtNLM"/>
    </source>
</evidence>
<name>A0A5B7EQ39_PORTR</name>
<sequence>MGAPGAQHTDTMVQGQMPNTDKTFLPLINTYQNSLHLQTDGSHLRSVDAAIYILQLPVPGVLPASASILTAELFAIKEGLKFAINYIPPCTATLFTDSLTAL</sequence>
<protein>
    <recommendedName>
        <fullName evidence="3">RNase H type-1 domain-containing protein</fullName>
    </recommendedName>
</protein>
<evidence type="ECO:0000313" key="1">
    <source>
        <dbReference type="EMBL" id="MPC35346.1"/>
    </source>
</evidence>
<dbReference type="EMBL" id="VSRR010003254">
    <property type="protein sequence ID" value="MPC35346.1"/>
    <property type="molecule type" value="Genomic_DNA"/>
</dbReference>
<dbReference type="Proteomes" id="UP000324222">
    <property type="component" value="Unassembled WGS sequence"/>
</dbReference>
<dbReference type="SUPFAM" id="SSF53098">
    <property type="entry name" value="Ribonuclease H-like"/>
    <property type="match status" value="1"/>
</dbReference>